<organism evidence="2 3">
    <name type="scientific">Streptomyces phaeoluteigriseus</name>
    <dbReference type="NCBI Taxonomy" id="114686"/>
    <lineage>
        <taxon>Bacteria</taxon>
        <taxon>Bacillati</taxon>
        <taxon>Actinomycetota</taxon>
        <taxon>Actinomycetes</taxon>
        <taxon>Kitasatosporales</taxon>
        <taxon>Streptomycetaceae</taxon>
        <taxon>Streptomyces</taxon>
        <taxon>Streptomyces aurantiacus group</taxon>
    </lineage>
</organism>
<keyword evidence="2" id="KW-0378">Hydrolase</keyword>
<dbReference type="Proteomes" id="UP001056374">
    <property type="component" value="Chromosome"/>
</dbReference>
<dbReference type="Pfam" id="PF01738">
    <property type="entry name" value="DLH"/>
    <property type="match status" value="1"/>
</dbReference>
<dbReference type="InterPro" id="IPR002925">
    <property type="entry name" value="Dienelactn_hydro"/>
</dbReference>
<feature type="domain" description="Dienelactone hydrolase" evidence="1">
    <location>
        <begin position="47"/>
        <end position="203"/>
    </location>
</feature>
<reference evidence="2" key="1">
    <citation type="submission" date="2022-06" db="EMBL/GenBank/DDBJ databases">
        <title>Complete genome sequence of soil microorganisms Streptomyces sp. Qhu-M197 isolated from Alpine meadows habitats on the Tibetan Plateau.</title>
        <authorList>
            <person name="Zhang B."/>
            <person name="Xiang X."/>
            <person name="Fan J."/>
        </authorList>
    </citation>
    <scope>NUCLEOTIDE SEQUENCE</scope>
    <source>
        <strain evidence="2">Qhu-M197</strain>
    </source>
</reference>
<name>A0ABY4ZKZ6_9ACTN</name>
<dbReference type="PANTHER" id="PTHR13136:SF11">
    <property type="entry name" value="TESTIS-EXPRESSED PROTEIN 30"/>
    <property type="match status" value="1"/>
</dbReference>
<dbReference type="RefSeq" id="WP_252556626.1">
    <property type="nucleotide sequence ID" value="NZ_CP099468.1"/>
</dbReference>
<dbReference type="Gene3D" id="3.40.50.1820">
    <property type="entry name" value="alpha/beta hydrolase"/>
    <property type="match status" value="1"/>
</dbReference>
<dbReference type="PANTHER" id="PTHR13136">
    <property type="entry name" value="TESTIS DEVELOPMENT PROTEIN PRTD"/>
    <property type="match status" value="1"/>
</dbReference>
<dbReference type="SUPFAM" id="SSF53474">
    <property type="entry name" value="alpha/beta-Hydrolases"/>
    <property type="match status" value="1"/>
</dbReference>
<evidence type="ECO:0000313" key="3">
    <source>
        <dbReference type="Proteomes" id="UP001056374"/>
    </source>
</evidence>
<dbReference type="EMBL" id="CP099468">
    <property type="protein sequence ID" value="USQ89661.1"/>
    <property type="molecule type" value="Genomic_DNA"/>
</dbReference>
<gene>
    <name evidence="2" type="ORF">NFX46_23510</name>
</gene>
<dbReference type="InterPro" id="IPR029058">
    <property type="entry name" value="AB_hydrolase_fold"/>
</dbReference>
<proteinExistence type="predicted"/>
<keyword evidence="3" id="KW-1185">Reference proteome</keyword>
<dbReference type="GO" id="GO:0016787">
    <property type="term" value="F:hydrolase activity"/>
    <property type="evidence" value="ECO:0007669"/>
    <property type="project" value="UniProtKB-KW"/>
</dbReference>
<evidence type="ECO:0000259" key="1">
    <source>
        <dbReference type="Pfam" id="PF01738"/>
    </source>
</evidence>
<protein>
    <submittedName>
        <fullName evidence="2">Dienelactone hydrolase family protein</fullName>
    </submittedName>
</protein>
<accession>A0ABY4ZKZ6</accession>
<dbReference type="InterPro" id="IPR026555">
    <property type="entry name" value="NSL3/Tex30"/>
</dbReference>
<sequence>MISDMVLVPTADVTLSGDLVVTAPVRGVVLFAHGSGSSRHSPRNRMVAAELRTAGMGTLLMDLLGEREERHDALTAEHRFDIALLGRRLVATVDWLDTQPDTRGLPVVLFGASTGAAAALVAAAERPDRVLTVVSRGGRPDLAGDALEQVTVPVLLLVGGRDHNVLALNQEAARRLRCPHALHVVPEATHLFEEPGALEHVAETARRWCDDRLRDARESRTAARTEPAREET</sequence>
<evidence type="ECO:0000313" key="2">
    <source>
        <dbReference type="EMBL" id="USQ89661.1"/>
    </source>
</evidence>